<name>A0A9J6BG33_POLVA</name>
<evidence type="ECO:0000259" key="11">
    <source>
        <dbReference type="SMART" id="SM00382"/>
    </source>
</evidence>
<evidence type="ECO:0000256" key="3">
    <source>
        <dbReference type="ARBA" id="ARBA00022593"/>
    </source>
</evidence>
<dbReference type="FunFam" id="3.40.50.300:FF:000109">
    <property type="entry name" value="Peroxisomal biogenesis factor 6"/>
    <property type="match status" value="1"/>
</dbReference>
<dbReference type="GO" id="GO:0005778">
    <property type="term" value="C:peroxisomal membrane"/>
    <property type="evidence" value="ECO:0007669"/>
    <property type="project" value="TreeGrafter"/>
</dbReference>
<dbReference type="Proteomes" id="UP001107558">
    <property type="component" value="Chromosome 4"/>
</dbReference>
<evidence type="ECO:0000313" key="12">
    <source>
        <dbReference type="EMBL" id="KAG5668741.1"/>
    </source>
</evidence>
<dbReference type="GO" id="GO:0016558">
    <property type="term" value="P:protein import into peroxisome matrix"/>
    <property type="evidence" value="ECO:0007669"/>
    <property type="project" value="TreeGrafter"/>
</dbReference>
<evidence type="ECO:0000256" key="5">
    <source>
        <dbReference type="ARBA" id="ARBA00022801"/>
    </source>
</evidence>
<proteinExistence type="inferred from homology"/>
<evidence type="ECO:0000256" key="2">
    <source>
        <dbReference type="ARBA" id="ARBA00006914"/>
    </source>
</evidence>
<evidence type="ECO:0000256" key="10">
    <source>
        <dbReference type="ARBA" id="ARBA00048778"/>
    </source>
</evidence>
<sequence>MHSTSMLRTLLYVCKLHYPKYPPYYFPVYLIVKFLQEFDFKFNTRKLNFQLVPVPNEYFDFLCRDHEIQSDHTIFINRRVFDYYIYQKDVNFINLHLSEFNKRTNLTHAEKVIKEVVESTKAAESNMNLYQVFPLNIPINKIFMKENSYWNFVDKHKLMATNEDLIVNLSMLKENQKIPAIATKCNVFLINSPYEVPNAFIDDVLREYFRKPRLLYRNHTYRIDLTEKELGNFIFCDNFSLISKLKRLYFKCVHLESRTNLFDNCGVVINQLSTLNLTSTINCRLPSVNFSSHYQTIHPYGLDLVFNSLKSSIQPYLEDENSKFLKSRKIFPIFNLVGERGSGKTKIVQSLASHFGLQIYFAECCEMMTGMASTSEQKILYTLHRATNCNPVMLVINDFEYFGRNNEGHEDERIINFFKNEVVKIFKCELPIIVIALSNCELKNILSEIFLETITMKPLDKNERFKCLLWQHQREIYDRLCYKIKIGKLDNYINYKIPEATKENDLKILKSMAEQTTGFILGDLRILYQRSIQNLRESTQSSSESSFYSPNLSLNEDEFKKQLSIIKKCFSDSIGTPEIPKVLWEDIGGLANLKTEIQNSIGLPLKYSHLLGGKNMKRSGILLFGPPGTGKTLIAKAVATECNLSFISVQGPELLNMYVGQSEQNVREVFNKARACAPAVIFLDELDSLAPNRGVAGDSGGVMDRVVSQLLSEMDGVDDDPKKPIFVLGATNRPDLIDKQLLRPGRFDKMLYVGPCQSVDDKELVLKALTRKFNLKKEVSVRKIAELVKCDVTGADLYSICSNAWLSAVRKQVKAFEAGDARHITVMEGNDRFFVARKEYNGDLVIGKFNYETNTIYLPYHGKEIAIQTIEVELLNPNIELKWVPFPGGIPENAYEFGREKNLRVFVGKVLHEEKNIIGKVIPGLNKLFIPYYGQELSFNNFEILVY</sequence>
<evidence type="ECO:0000256" key="8">
    <source>
        <dbReference type="ARBA" id="ARBA00034811"/>
    </source>
</evidence>
<dbReference type="InterPro" id="IPR006616">
    <property type="entry name" value="DM9_repeat"/>
</dbReference>
<comment type="similarity">
    <text evidence="2">Belongs to the AAA ATPase family.</text>
</comment>
<dbReference type="GO" id="GO:0005829">
    <property type="term" value="C:cytosol"/>
    <property type="evidence" value="ECO:0007669"/>
    <property type="project" value="TreeGrafter"/>
</dbReference>
<dbReference type="SMART" id="SM00696">
    <property type="entry name" value="DM9"/>
    <property type="match status" value="1"/>
</dbReference>
<keyword evidence="4" id="KW-0547">Nucleotide-binding</keyword>
<evidence type="ECO:0000256" key="1">
    <source>
        <dbReference type="ARBA" id="ARBA00004370"/>
    </source>
</evidence>
<dbReference type="GO" id="GO:0005524">
    <property type="term" value="F:ATP binding"/>
    <property type="evidence" value="ECO:0007669"/>
    <property type="project" value="UniProtKB-KW"/>
</dbReference>
<dbReference type="SUPFAM" id="SSF52540">
    <property type="entry name" value="P-loop containing nucleoside triphosphate hydrolases"/>
    <property type="match status" value="2"/>
</dbReference>
<protein>
    <recommendedName>
        <fullName evidence="8">Peroxisomal ATPase PEX6</fullName>
    </recommendedName>
    <alternativeName>
        <fullName evidence="9">Peroxin-6</fullName>
    </alternativeName>
</protein>
<comment type="catalytic activity">
    <reaction evidence="10">
        <text>ATP + H2O = ADP + phosphate + H(+)</text>
        <dbReference type="Rhea" id="RHEA:13065"/>
        <dbReference type="ChEBI" id="CHEBI:15377"/>
        <dbReference type="ChEBI" id="CHEBI:15378"/>
        <dbReference type="ChEBI" id="CHEBI:30616"/>
        <dbReference type="ChEBI" id="CHEBI:43474"/>
        <dbReference type="ChEBI" id="CHEBI:456216"/>
    </reaction>
    <physiologicalReaction direction="left-to-right" evidence="10">
        <dbReference type="Rhea" id="RHEA:13066"/>
    </physiologicalReaction>
</comment>
<keyword evidence="7" id="KW-0472">Membrane</keyword>
<dbReference type="InterPro" id="IPR003593">
    <property type="entry name" value="AAA+_ATPase"/>
</dbReference>
<feature type="domain" description="AAA+ ATPase" evidence="11">
    <location>
        <begin position="617"/>
        <end position="757"/>
    </location>
</feature>
<dbReference type="Pfam" id="PF11901">
    <property type="entry name" value="DM9"/>
    <property type="match status" value="1"/>
</dbReference>
<dbReference type="SMART" id="SM00382">
    <property type="entry name" value="AAA"/>
    <property type="match status" value="2"/>
</dbReference>
<evidence type="ECO:0000256" key="4">
    <source>
        <dbReference type="ARBA" id="ARBA00022741"/>
    </source>
</evidence>
<organism evidence="12 13">
    <name type="scientific">Polypedilum vanderplanki</name>
    <name type="common">Sleeping chironomid midge</name>
    <dbReference type="NCBI Taxonomy" id="319348"/>
    <lineage>
        <taxon>Eukaryota</taxon>
        <taxon>Metazoa</taxon>
        <taxon>Ecdysozoa</taxon>
        <taxon>Arthropoda</taxon>
        <taxon>Hexapoda</taxon>
        <taxon>Insecta</taxon>
        <taxon>Pterygota</taxon>
        <taxon>Neoptera</taxon>
        <taxon>Endopterygota</taxon>
        <taxon>Diptera</taxon>
        <taxon>Nematocera</taxon>
        <taxon>Chironomoidea</taxon>
        <taxon>Chironomidae</taxon>
        <taxon>Chironominae</taxon>
        <taxon>Polypedilum</taxon>
        <taxon>Polypedilum</taxon>
    </lineage>
</organism>
<feature type="domain" description="AAA+ ATPase" evidence="11">
    <location>
        <begin position="330"/>
        <end position="460"/>
    </location>
</feature>
<keyword evidence="3" id="KW-0962">Peroxisome biogenesis</keyword>
<evidence type="ECO:0000313" key="13">
    <source>
        <dbReference type="Proteomes" id="UP001107558"/>
    </source>
</evidence>
<dbReference type="EMBL" id="JADBJN010000004">
    <property type="protein sequence ID" value="KAG5668741.1"/>
    <property type="molecule type" value="Genomic_DNA"/>
</dbReference>
<evidence type="ECO:0000256" key="9">
    <source>
        <dbReference type="ARBA" id="ARBA00034920"/>
    </source>
</evidence>
<dbReference type="InterPro" id="IPR027417">
    <property type="entry name" value="P-loop_NTPase"/>
</dbReference>
<accession>A0A9J6BG33</accession>
<dbReference type="PANTHER" id="PTHR23077:SF9">
    <property type="entry name" value="PEROXISOMAL ATPASE PEX6"/>
    <property type="match status" value="1"/>
</dbReference>
<evidence type="ECO:0000256" key="6">
    <source>
        <dbReference type="ARBA" id="ARBA00022840"/>
    </source>
</evidence>
<keyword evidence="5" id="KW-0378">Hydrolase</keyword>
<comment type="subcellular location">
    <subcellularLocation>
        <location evidence="1">Membrane</location>
    </subcellularLocation>
</comment>
<comment type="caution">
    <text evidence="12">The sequence shown here is derived from an EMBL/GenBank/DDBJ whole genome shotgun (WGS) entry which is preliminary data.</text>
</comment>
<keyword evidence="6" id="KW-0067">ATP-binding</keyword>
<dbReference type="OrthoDB" id="2187at2759"/>
<evidence type="ECO:0000256" key="7">
    <source>
        <dbReference type="ARBA" id="ARBA00023136"/>
    </source>
</evidence>
<dbReference type="Pfam" id="PF00004">
    <property type="entry name" value="AAA"/>
    <property type="match status" value="2"/>
</dbReference>
<dbReference type="Gene3D" id="3.40.50.300">
    <property type="entry name" value="P-loop containing nucleotide triphosphate hydrolases"/>
    <property type="match status" value="2"/>
</dbReference>
<keyword evidence="13" id="KW-1185">Reference proteome</keyword>
<dbReference type="Gene3D" id="1.10.8.60">
    <property type="match status" value="1"/>
</dbReference>
<dbReference type="PANTHER" id="PTHR23077">
    <property type="entry name" value="AAA-FAMILY ATPASE"/>
    <property type="match status" value="1"/>
</dbReference>
<dbReference type="InterPro" id="IPR003959">
    <property type="entry name" value="ATPase_AAA_core"/>
</dbReference>
<reference evidence="12" key="1">
    <citation type="submission" date="2021-03" db="EMBL/GenBank/DDBJ databases">
        <title>Chromosome level genome of the anhydrobiotic midge Polypedilum vanderplanki.</title>
        <authorList>
            <person name="Yoshida Y."/>
            <person name="Kikawada T."/>
            <person name="Gusev O."/>
        </authorList>
    </citation>
    <scope>NUCLEOTIDE SEQUENCE</scope>
    <source>
        <strain evidence="12">NIAS01</strain>
        <tissue evidence="12">Whole body or cell culture</tissue>
    </source>
</reference>
<dbReference type="GO" id="GO:0016887">
    <property type="term" value="F:ATP hydrolysis activity"/>
    <property type="evidence" value="ECO:0007669"/>
    <property type="project" value="InterPro"/>
</dbReference>
<gene>
    <name evidence="12" type="ORF">PVAND_016668</name>
</gene>
<dbReference type="AlphaFoldDB" id="A0A9J6BG33"/>
<dbReference type="InterPro" id="IPR050168">
    <property type="entry name" value="AAA_ATPase_domain"/>
</dbReference>